<reference evidence="2" key="1">
    <citation type="journal article" date="2019" name="Int. J. Syst. Evol. Microbiol.">
        <title>The Global Catalogue of Microorganisms (GCM) 10K type strain sequencing project: providing services to taxonomists for standard genome sequencing and annotation.</title>
        <authorList>
            <consortium name="The Broad Institute Genomics Platform"/>
            <consortium name="The Broad Institute Genome Sequencing Center for Infectious Disease"/>
            <person name="Wu L."/>
            <person name="Ma J."/>
        </authorList>
    </citation>
    <scope>NUCLEOTIDE SEQUENCE [LARGE SCALE GENOMIC DNA]</scope>
    <source>
        <strain evidence="2">CGMCC 1.11013</strain>
    </source>
</reference>
<organism evidence="1 2">
    <name type="scientific">Caballeronia grimmiae</name>
    <dbReference type="NCBI Taxonomy" id="1071679"/>
    <lineage>
        <taxon>Bacteria</taxon>
        <taxon>Pseudomonadati</taxon>
        <taxon>Pseudomonadota</taxon>
        <taxon>Betaproteobacteria</taxon>
        <taxon>Burkholderiales</taxon>
        <taxon>Burkholderiaceae</taxon>
        <taxon>Caballeronia</taxon>
    </lineage>
</organism>
<keyword evidence="2" id="KW-1185">Reference proteome</keyword>
<sequence>MVDVLAWGVVAMPLTSEPLTAEAATAEALPFKDRSDAERLVRYEMHDMVKQLHQLRRRLAGIERPRLARGG</sequence>
<evidence type="ECO:0000313" key="1">
    <source>
        <dbReference type="EMBL" id="GGD97125.1"/>
    </source>
</evidence>
<name>A0ABQ1S7R8_9BURK</name>
<gene>
    <name evidence="1" type="ORF">GCM10010985_59870</name>
</gene>
<dbReference type="EMBL" id="BMEG01000018">
    <property type="protein sequence ID" value="GGD97125.1"/>
    <property type="molecule type" value="Genomic_DNA"/>
</dbReference>
<evidence type="ECO:0000313" key="2">
    <source>
        <dbReference type="Proteomes" id="UP000597138"/>
    </source>
</evidence>
<comment type="caution">
    <text evidence="1">The sequence shown here is derived from an EMBL/GenBank/DDBJ whole genome shotgun (WGS) entry which is preliminary data.</text>
</comment>
<accession>A0ABQ1S7R8</accession>
<proteinExistence type="predicted"/>
<dbReference type="Proteomes" id="UP000597138">
    <property type="component" value="Unassembled WGS sequence"/>
</dbReference>
<protein>
    <submittedName>
        <fullName evidence="1">Uncharacterized protein</fullName>
    </submittedName>
</protein>